<protein>
    <submittedName>
        <fullName evidence="1">Putative RNase H-like HicB family nuclease</fullName>
    </submittedName>
</protein>
<comment type="caution">
    <text evidence="1">The sequence shown here is derived from an EMBL/GenBank/DDBJ whole genome shotgun (WGS) entry which is preliminary data.</text>
</comment>
<reference evidence="1 2" key="1">
    <citation type="submission" date="2020-08" db="EMBL/GenBank/DDBJ databases">
        <title>Genomic Encyclopedia of Type Strains, Phase IV (KMG-IV): sequencing the most valuable type-strain genomes for metagenomic binning, comparative biology and taxonomic classification.</title>
        <authorList>
            <person name="Goeker M."/>
        </authorList>
    </citation>
    <scope>NUCLEOTIDE SEQUENCE [LARGE SCALE GENOMIC DNA]</scope>
    <source>
        <strain evidence="1 2">DSM 29007</strain>
    </source>
</reference>
<sequence length="74" mass="8463">MELQVTAIFQQVPEGWIAWAQEIPGAMTQGDTLDEARENLIDAVQLLVLTRREMDDELHAGMPMIREQLSIRIE</sequence>
<dbReference type="RefSeq" id="WP_205762231.1">
    <property type="nucleotide sequence ID" value="NZ_JABDTL010000002.1"/>
</dbReference>
<dbReference type="AlphaFoldDB" id="A0A841H4U0"/>
<evidence type="ECO:0000313" key="1">
    <source>
        <dbReference type="EMBL" id="MBB6072994.1"/>
    </source>
</evidence>
<accession>A0A841H4U0</accession>
<evidence type="ECO:0000313" key="2">
    <source>
        <dbReference type="Proteomes" id="UP000582837"/>
    </source>
</evidence>
<dbReference type="InterPro" id="IPR035069">
    <property type="entry name" value="TTHA1013/TTHA0281-like"/>
</dbReference>
<name>A0A841H4U0_9BACT</name>
<organism evidence="1 2">
    <name type="scientific">Longimicrobium terrae</name>
    <dbReference type="NCBI Taxonomy" id="1639882"/>
    <lineage>
        <taxon>Bacteria</taxon>
        <taxon>Pseudomonadati</taxon>
        <taxon>Gemmatimonadota</taxon>
        <taxon>Longimicrobiia</taxon>
        <taxon>Longimicrobiales</taxon>
        <taxon>Longimicrobiaceae</taxon>
        <taxon>Longimicrobium</taxon>
    </lineage>
</organism>
<dbReference type="Gene3D" id="3.30.160.250">
    <property type="match status" value="1"/>
</dbReference>
<gene>
    <name evidence="1" type="ORF">HNQ61_004660</name>
</gene>
<dbReference type="SUPFAM" id="SSF143100">
    <property type="entry name" value="TTHA1013/TTHA0281-like"/>
    <property type="match status" value="1"/>
</dbReference>
<dbReference type="Proteomes" id="UP000582837">
    <property type="component" value="Unassembled WGS sequence"/>
</dbReference>
<keyword evidence="2" id="KW-1185">Reference proteome</keyword>
<proteinExistence type="predicted"/>
<dbReference type="EMBL" id="JACHIA010000020">
    <property type="protein sequence ID" value="MBB6072994.1"/>
    <property type="molecule type" value="Genomic_DNA"/>
</dbReference>